<gene>
    <name evidence="1" type="ORF">SAMN04488565_0046</name>
</gene>
<dbReference type="STRING" id="1079994.SAMN04488565_0046"/>
<dbReference type="AlphaFoldDB" id="A0A1H0XQE2"/>
<proteinExistence type="predicted"/>
<evidence type="ECO:0000313" key="1">
    <source>
        <dbReference type="EMBL" id="SDQ05110.1"/>
    </source>
</evidence>
<accession>A0A1H0XQE2</accession>
<dbReference type="Proteomes" id="UP000182690">
    <property type="component" value="Unassembled WGS sequence"/>
</dbReference>
<evidence type="ECO:0000313" key="2">
    <source>
        <dbReference type="Proteomes" id="UP000182690"/>
    </source>
</evidence>
<sequence length="63" mass="7635">MLRRFLVRKREAASQRWQQDCYVAEVLQGCNMRHLALRDRDRSRTCLRLWDLALDIFTLNGRI</sequence>
<dbReference type="RefSeq" id="WP_010156216.1">
    <property type="nucleotide sequence ID" value="NZ_FNKB01000001.1"/>
</dbReference>
<organism evidence="1 2">
    <name type="scientific">Leucobacter chromiiresistens</name>
    <dbReference type="NCBI Taxonomy" id="1079994"/>
    <lineage>
        <taxon>Bacteria</taxon>
        <taxon>Bacillati</taxon>
        <taxon>Actinomycetota</taxon>
        <taxon>Actinomycetes</taxon>
        <taxon>Micrococcales</taxon>
        <taxon>Microbacteriaceae</taxon>
        <taxon>Leucobacter</taxon>
    </lineage>
</organism>
<name>A0A1H0XQE2_9MICO</name>
<protein>
    <submittedName>
        <fullName evidence="1">Uncharacterized protein</fullName>
    </submittedName>
</protein>
<dbReference type="EMBL" id="FNKB01000001">
    <property type="protein sequence ID" value="SDQ05110.1"/>
    <property type="molecule type" value="Genomic_DNA"/>
</dbReference>
<reference evidence="1 2" key="1">
    <citation type="submission" date="2016-10" db="EMBL/GenBank/DDBJ databases">
        <authorList>
            <person name="de Groot N.N."/>
        </authorList>
    </citation>
    <scope>NUCLEOTIDE SEQUENCE [LARGE SCALE GENOMIC DNA]</scope>
    <source>
        <strain evidence="1 2">DSM 22788</strain>
    </source>
</reference>